<accession>A0A060C8I3</accession>
<evidence type="ECO:0000313" key="1">
    <source>
        <dbReference type="EMBL" id="AIA91529.1"/>
    </source>
</evidence>
<sequence>MVKRQKVALIGPIYPYRGGIAQYNKELRDALENQAELTTYSFKRLYPSFLYPGKSDKEEGVKGWLQGVRYVLDAYSPFSVRRAAHKLLLMAMRRL</sequence>
<dbReference type="EMBL" id="KF124214">
    <property type="protein sequence ID" value="AIA91529.1"/>
    <property type="molecule type" value="Genomic_DNA"/>
</dbReference>
<proteinExistence type="predicted"/>
<organism evidence="1">
    <name type="scientific">uncultured Methanococcus sp</name>
    <dbReference type="NCBI Taxonomy" id="262498"/>
    <lineage>
        <taxon>Archaea</taxon>
        <taxon>Methanobacteriati</taxon>
        <taxon>Methanobacteriota</taxon>
        <taxon>Methanomada group</taxon>
        <taxon>Methanococci</taxon>
        <taxon>Methanococcales</taxon>
        <taxon>Methanococcaceae</taxon>
        <taxon>Methanococcus</taxon>
        <taxon>environmental samples</taxon>
    </lineage>
</organism>
<name>A0A060C8I3_9EURY</name>
<reference evidence="1" key="1">
    <citation type="journal article" date="2013" name="Environ. Microbiol.">
        <title>Seasonally variable intestinal metagenomes of the red palm weevil (Rhynchophorus ferrugineus).</title>
        <authorList>
            <person name="Jia S."/>
            <person name="Zhang X."/>
            <person name="Zhang G."/>
            <person name="Yin A."/>
            <person name="Zhang S."/>
            <person name="Li F."/>
            <person name="Wang L."/>
            <person name="Zhao D."/>
            <person name="Yun Q."/>
            <person name="Tala"/>
            <person name="Wang J."/>
            <person name="Sun G."/>
            <person name="Baabdullah M."/>
            <person name="Yu X."/>
            <person name="Hu S."/>
            <person name="Al-Mssallem I.S."/>
            <person name="Yu J."/>
        </authorList>
    </citation>
    <scope>NUCLEOTIDE SEQUENCE</scope>
</reference>
<dbReference type="AlphaFoldDB" id="A0A060C8I3"/>
<protein>
    <submittedName>
        <fullName evidence="1">CAZy families GT4 protein</fullName>
    </submittedName>
</protein>